<name>A0A839Q649_MYCIR</name>
<feature type="transmembrane region" description="Helical" evidence="2">
    <location>
        <begin position="197"/>
        <end position="219"/>
    </location>
</feature>
<dbReference type="AlphaFoldDB" id="A0A839Q649"/>
<protein>
    <submittedName>
        <fullName evidence="3">Uncharacterized protein</fullName>
    </submittedName>
</protein>
<feature type="region of interest" description="Disordered" evidence="1">
    <location>
        <begin position="1"/>
        <end position="71"/>
    </location>
</feature>
<keyword evidence="2" id="KW-0472">Membrane</keyword>
<reference evidence="3 4" key="1">
    <citation type="submission" date="2020-08" db="EMBL/GenBank/DDBJ databases">
        <title>The Agave Microbiome: Exploring the role of microbial communities in plant adaptations to desert environments.</title>
        <authorList>
            <person name="Partida-Martinez L.P."/>
        </authorList>
    </citation>
    <scope>NUCLEOTIDE SEQUENCE [LARGE SCALE GENOMIC DNA]</scope>
    <source>
        <strain evidence="3 4">AT2.18</strain>
    </source>
</reference>
<organism evidence="3 4">
    <name type="scientific">Mycolicibacterium iranicum</name>
    <name type="common">Mycobacterium iranicum</name>
    <dbReference type="NCBI Taxonomy" id="912594"/>
    <lineage>
        <taxon>Bacteria</taxon>
        <taxon>Bacillati</taxon>
        <taxon>Actinomycetota</taxon>
        <taxon>Actinomycetes</taxon>
        <taxon>Mycobacteriales</taxon>
        <taxon>Mycobacteriaceae</taxon>
        <taxon>Mycolicibacterium</taxon>
    </lineage>
</organism>
<sequence>MADTADPSDDTPTPPPEPVADDDTSTRILRRAPLTGPQPLSRPAESSAPGHQPTTGDILRRHPTGAQPIHHEPVTQIVPVAPYTAEFGSRAQPTAVGPARSARVDPTAAIATAVLSILSGWATGVIATDLITGWWATDPLFCVAMGFLTAVSAAASISGVIALLLRRRTARLLIVVGAVIALLIFASLFVAGATLPALVYVLPVLPAAAIVCAVLPGTARWSRTD</sequence>
<dbReference type="EMBL" id="JACHVU010000004">
    <property type="protein sequence ID" value="MBB2990953.1"/>
    <property type="molecule type" value="Genomic_DNA"/>
</dbReference>
<keyword evidence="2" id="KW-1133">Transmembrane helix</keyword>
<feature type="transmembrane region" description="Helical" evidence="2">
    <location>
        <begin position="172"/>
        <end position="191"/>
    </location>
</feature>
<evidence type="ECO:0000313" key="4">
    <source>
        <dbReference type="Proteomes" id="UP000550501"/>
    </source>
</evidence>
<keyword evidence="4" id="KW-1185">Reference proteome</keyword>
<feature type="transmembrane region" description="Helical" evidence="2">
    <location>
        <begin position="108"/>
        <end position="131"/>
    </location>
</feature>
<evidence type="ECO:0000256" key="1">
    <source>
        <dbReference type="SAM" id="MobiDB-lite"/>
    </source>
</evidence>
<gene>
    <name evidence="3" type="ORF">FHR72_002426</name>
</gene>
<accession>A0A839Q649</accession>
<feature type="transmembrane region" description="Helical" evidence="2">
    <location>
        <begin position="143"/>
        <end position="165"/>
    </location>
</feature>
<dbReference type="Proteomes" id="UP000550501">
    <property type="component" value="Unassembled WGS sequence"/>
</dbReference>
<comment type="caution">
    <text evidence="3">The sequence shown here is derived from an EMBL/GenBank/DDBJ whole genome shotgun (WGS) entry which is preliminary data.</text>
</comment>
<dbReference type="RefSeq" id="WP_311736126.1">
    <property type="nucleotide sequence ID" value="NZ_JACHVU010000004.1"/>
</dbReference>
<keyword evidence="2" id="KW-0812">Transmembrane</keyword>
<evidence type="ECO:0000313" key="3">
    <source>
        <dbReference type="EMBL" id="MBB2990953.1"/>
    </source>
</evidence>
<proteinExistence type="predicted"/>
<evidence type="ECO:0000256" key="2">
    <source>
        <dbReference type="SAM" id="Phobius"/>
    </source>
</evidence>